<dbReference type="EMBL" id="JAKEIP010000141">
    <property type="protein sequence ID" value="MCF1597330.1"/>
    <property type="molecule type" value="Genomic_DNA"/>
</dbReference>
<dbReference type="Gene3D" id="1.10.101.10">
    <property type="entry name" value="PGBD-like superfamily/PGBD"/>
    <property type="match status" value="1"/>
</dbReference>
<dbReference type="Pfam" id="PF01471">
    <property type="entry name" value="PG_binding_1"/>
    <property type="match status" value="1"/>
</dbReference>
<feature type="chain" id="PRO_5040986995" evidence="1">
    <location>
        <begin position="32"/>
        <end position="138"/>
    </location>
</feature>
<proteinExistence type="predicted"/>
<accession>A0A9X1Q198</accession>
<reference evidence="3" key="1">
    <citation type="submission" date="2022-01" db="EMBL/GenBank/DDBJ databases">
        <title>Draft Genome Sequences of Seven Type Strains of the Genus Streptomyces.</title>
        <authorList>
            <person name="Aziz S."/>
            <person name="Coretto E."/>
            <person name="Chronakova A."/>
            <person name="Sproer C."/>
            <person name="Huber K."/>
            <person name="Nouioui I."/>
            <person name="Gross H."/>
        </authorList>
    </citation>
    <scope>NUCLEOTIDE SEQUENCE</scope>
    <source>
        <strain evidence="3">DSM 103493</strain>
    </source>
</reference>
<feature type="signal peptide" evidence="1">
    <location>
        <begin position="1"/>
        <end position="31"/>
    </location>
</feature>
<evidence type="ECO:0000313" key="4">
    <source>
        <dbReference type="Proteomes" id="UP001139384"/>
    </source>
</evidence>
<dbReference type="SUPFAM" id="SSF47090">
    <property type="entry name" value="PGBD-like"/>
    <property type="match status" value="1"/>
</dbReference>
<protein>
    <submittedName>
        <fullName evidence="3">Peptidoglycan-binding protein</fullName>
    </submittedName>
</protein>
<dbReference type="Proteomes" id="UP001139384">
    <property type="component" value="Unassembled WGS sequence"/>
</dbReference>
<feature type="domain" description="Peptidoglycan binding-like" evidence="2">
    <location>
        <begin position="76"/>
        <end position="130"/>
    </location>
</feature>
<dbReference type="InterPro" id="IPR002477">
    <property type="entry name" value="Peptidoglycan-bd-like"/>
</dbReference>
<dbReference type="InterPro" id="IPR036365">
    <property type="entry name" value="PGBD-like_sf"/>
</dbReference>
<name>A0A9X1Q198_STRM4</name>
<evidence type="ECO:0000313" key="3">
    <source>
        <dbReference type="EMBL" id="MCF1597330.1"/>
    </source>
</evidence>
<dbReference type="AlphaFoldDB" id="A0A9X1Q198"/>
<evidence type="ECO:0000259" key="2">
    <source>
        <dbReference type="Pfam" id="PF01471"/>
    </source>
</evidence>
<organism evidence="3 4">
    <name type="scientific">Streptomyces muensis</name>
    <dbReference type="NCBI Taxonomy" id="1077944"/>
    <lineage>
        <taxon>Bacteria</taxon>
        <taxon>Bacillati</taxon>
        <taxon>Actinomycetota</taxon>
        <taxon>Actinomycetes</taxon>
        <taxon>Kitasatosporales</taxon>
        <taxon>Streptomycetaceae</taxon>
        <taxon>Streptomyces</taxon>
    </lineage>
</organism>
<keyword evidence="4" id="KW-1185">Reference proteome</keyword>
<keyword evidence="1" id="KW-0732">Signal</keyword>
<sequence length="138" mass="14160">MALTATHRRTATVLASLVLLGGTATGGVAAAAETGAIAAAAYPCDVNMSPSGRLSAGYYNGTTVVPSSSQVTAAGKEAQCLLQYHGHNPGTIDGIFGRTSQAAAKKFQSVVNHACDTNLAEDGKVGPQTWPHLRRLYC</sequence>
<evidence type="ECO:0000256" key="1">
    <source>
        <dbReference type="SAM" id="SignalP"/>
    </source>
</evidence>
<dbReference type="RefSeq" id="WP_234765787.1">
    <property type="nucleotide sequence ID" value="NZ_JAKEIP010000141.1"/>
</dbReference>
<gene>
    <name evidence="3" type="ORF">L0P92_27785</name>
</gene>
<comment type="caution">
    <text evidence="3">The sequence shown here is derived from an EMBL/GenBank/DDBJ whole genome shotgun (WGS) entry which is preliminary data.</text>
</comment>
<dbReference type="InterPro" id="IPR036366">
    <property type="entry name" value="PGBDSf"/>
</dbReference>